<organism evidence="1 2">
    <name type="scientific">Pyropia yezoensis</name>
    <name type="common">Susabi-nori</name>
    <name type="synonym">Porphyra yezoensis</name>
    <dbReference type="NCBI Taxonomy" id="2788"/>
    <lineage>
        <taxon>Eukaryota</taxon>
        <taxon>Rhodophyta</taxon>
        <taxon>Bangiophyceae</taxon>
        <taxon>Bangiales</taxon>
        <taxon>Bangiaceae</taxon>
        <taxon>Pyropia</taxon>
    </lineage>
</organism>
<proteinExistence type="predicted"/>
<dbReference type="Proteomes" id="UP000798662">
    <property type="component" value="Chromosome 3"/>
</dbReference>
<protein>
    <submittedName>
        <fullName evidence="1">Uncharacterized protein</fullName>
    </submittedName>
</protein>
<sequence>MRSLSRSPAMQFDSYAQGTAVAPRRAAASPATTRQSLQSIVLRFIPPLYCNTNHDLSPCCALPVGCAVISAWSGSVGFARMAVSDMVARMANTSLSEEFESLEAPDRARAVRRWLAAEDDVDAIDDTVDMVLDGEEHGE</sequence>
<keyword evidence="2" id="KW-1185">Reference proteome</keyword>
<name>A0ACC3CJ72_PYRYE</name>
<comment type="caution">
    <text evidence="1">The sequence shown here is derived from an EMBL/GenBank/DDBJ whole genome shotgun (WGS) entry which is preliminary data.</text>
</comment>
<reference evidence="1" key="1">
    <citation type="submission" date="2019-11" db="EMBL/GenBank/DDBJ databases">
        <title>Nori genome reveals adaptations in red seaweeds to the harsh intertidal environment.</title>
        <authorList>
            <person name="Wang D."/>
            <person name="Mao Y."/>
        </authorList>
    </citation>
    <scope>NUCLEOTIDE SEQUENCE</scope>
    <source>
        <tissue evidence="1">Gametophyte</tissue>
    </source>
</reference>
<accession>A0ACC3CJ72</accession>
<gene>
    <name evidence="1" type="ORF">I4F81_012306</name>
</gene>
<evidence type="ECO:0000313" key="2">
    <source>
        <dbReference type="Proteomes" id="UP000798662"/>
    </source>
</evidence>
<dbReference type="EMBL" id="CM020620">
    <property type="protein sequence ID" value="KAK1869841.1"/>
    <property type="molecule type" value="Genomic_DNA"/>
</dbReference>
<evidence type="ECO:0000313" key="1">
    <source>
        <dbReference type="EMBL" id="KAK1869841.1"/>
    </source>
</evidence>